<dbReference type="Proteomes" id="UP001060170">
    <property type="component" value="Chromosome 7"/>
</dbReference>
<reference evidence="2" key="1">
    <citation type="journal article" date="2018" name="BMC Genomics">
        <title>Genomic insights into host adaptation between the wheat stripe rust pathogen (Puccinia striiformis f. sp. tritici) and the barley stripe rust pathogen (Puccinia striiformis f. sp. hordei).</title>
        <authorList>
            <person name="Xia C."/>
            <person name="Wang M."/>
            <person name="Yin C."/>
            <person name="Cornejo O.E."/>
            <person name="Hulbert S.H."/>
            <person name="Chen X."/>
        </authorList>
    </citation>
    <scope>NUCLEOTIDE SEQUENCE [LARGE SCALE GENOMIC DNA]</scope>
    <source>
        <strain evidence="2">93-210</strain>
    </source>
</reference>
<name>A0ACC0ECP5_9BASI</name>
<feature type="non-terminal residue" evidence="1">
    <location>
        <position position="1"/>
    </location>
</feature>
<keyword evidence="2" id="KW-1185">Reference proteome</keyword>
<dbReference type="EMBL" id="CM045871">
    <property type="protein sequence ID" value="KAI7951333.1"/>
    <property type="molecule type" value="Genomic_DNA"/>
</dbReference>
<evidence type="ECO:0000313" key="1">
    <source>
        <dbReference type="EMBL" id="KAI7951333.1"/>
    </source>
</evidence>
<proteinExistence type="predicted"/>
<gene>
    <name evidence="1" type="ORF">MJO28_007017</name>
</gene>
<reference evidence="2" key="2">
    <citation type="journal article" date="2018" name="Mol. Plant Microbe Interact.">
        <title>Genome sequence resources for the wheat stripe rust pathogen (Puccinia striiformis f. sp. tritici) and the barley stripe rust pathogen (Puccinia striiformis f. sp. hordei).</title>
        <authorList>
            <person name="Xia C."/>
            <person name="Wang M."/>
            <person name="Yin C."/>
            <person name="Cornejo O.E."/>
            <person name="Hulbert S.H."/>
            <person name="Chen X."/>
        </authorList>
    </citation>
    <scope>NUCLEOTIDE SEQUENCE [LARGE SCALE GENOMIC DNA]</scope>
    <source>
        <strain evidence="2">93-210</strain>
    </source>
</reference>
<accession>A0ACC0ECP5</accession>
<sequence>TSQASRPPSVGTHNYNLRPRPHRVVSARLAESVPSTPGSRYPLRSRISMGCTMSAIDPLESSSRSNNVFTPVNAPASPVYQPDSPTYPSRQGSPVRRKNSPVEPRTPDSPIRRRPFVVAPETIQDLTDRLQADFFINSFNSICRPTVRLLTCPGLLEHLHLPLISTRLPVAKNTEEEPAVTWSEGGWENPPLPWSLGVGYGDPNLESPTWDYVTRSSSVSRASRSSRHSYNRGSTSSPRRSSDGDHSSAASRQSLNLSEYQTPNNYHRLSSDQIASLLDDRTNCSSYRKCDCGSAAVDGLYKSFVAEYVEYCRELSALDP</sequence>
<reference evidence="1 2" key="3">
    <citation type="journal article" date="2022" name="Microbiol. Spectr.">
        <title>Folding features and dynamics of 3D genome architecture in plant fungal pathogens.</title>
        <authorList>
            <person name="Xia C."/>
        </authorList>
    </citation>
    <scope>NUCLEOTIDE SEQUENCE [LARGE SCALE GENOMIC DNA]</scope>
    <source>
        <strain evidence="1 2">93-210</strain>
    </source>
</reference>
<evidence type="ECO:0000313" key="2">
    <source>
        <dbReference type="Proteomes" id="UP001060170"/>
    </source>
</evidence>
<comment type="caution">
    <text evidence="1">The sequence shown here is derived from an EMBL/GenBank/DDBJ whole genome shotgun (WGS) entry which is preliminary data.</text>
</comment>
<protein>
    <submittedName>
        <fullName evidence="1">Uncharacterized protein</fullName>
    </submittedName>
</protein>
<organism evidence="1 2">
    <name type="scientific">Puccinia striiformis f. sp. tritici</name>
    <dbReference type="NCBI Taxonomy" id="168172"/>
    <lineage>
        <taxon>Eukaryota</taxon>
        <taxon>Fungi</taxon>
        <taxon>Dikarya</taxon>
        <taxon>Basidiomycota</taxon>
        <taxon>Pucciniomycotina</taxon>
        <taxon>Pucciniomycetes</taxon>
        <taxon>Pucciniales</taxon>
        <taxon>Pucciniaceae</taxon>
        <taxon>Puccinia</taxon>
    </lineage>
</organism>